<evidence type="ECO:0000313" key="6">
    <source>
        <dbReference type="Proteomes" id="UP000002016"/>
    </source>
</evidence>
<dbReference type="SUPFAM" id="SSF55031">
    <property type="entry name" value="Bacterial exopeptidase dimerisation domain"/>
    <property type="match status" value="1"/>
</dbReference>
<dbReference type="STRING" id="416591.Tlet_0267"/>
<dbReference type="GO" id="GO:0046872">
    <property type="term" value="F:metal ion binding"/>
    <property type="evidence" value="ECO:0007669"/>
    <property type="project" value="UniProtKB-KW"/>
</dbReference>
<reference evidence="5 6" key="1">
    <citation type="submission" date="2007-08" db="EMBL/GenBank/DDBJ databases">
        <title>Complete sequence of Thermotoga lettingae TMO.</title>
        <authorList>
            <consortium name="US DOE Joint Genome Institute"/>
            <person name="Copeland A."/>
            <person name="Lucas S."/>
            <person name="Lapidus A."/>
            <person name="Barry K."/>
            <person name="Glavina del Rio T."/>
            <person name="Dalin E."/>
            <person name="Tice H."/>
            <person name="Pitluck S."/>
            <person name="Foster B."/>
            <person name="Bruce D."/>
            <person name="Schmutz J."/>
            <person name="Larimer F."/>
            <person name="Land M."/>
            <person name="Hauser L."/>
            <person name="Kyrpides N."/>
            <person name="Mikhailova N."/>
            <person name="Nelson K."/>
            <person name="Gogarten J.P."/>
            <person name="Noll K."/>
            <person name="Richardson P."/>
        </authorList>
    </citation>
    <scope>NUCLEOTIDE SEQUENCE [LARGE SCALE GENOMIC DNA]</scope>
    <source>
        <strain evidence="6">ATCC BAA-301 / DSM 14385 / NBRC 107922 / TMO</strain>
    </source>
</reference>
<feature type="active site" evidence="3">
    <location>
        <position position="68"/>
    </location>
</feature>
<sequence>MDKKWFGIYERLVNTDTGFDIDLSQKLLRTDFVAEELAKLGFKLIRESAAHVGILGKPPYITLIGHLDTVFKEGESSKRPFNVRNDIVYGPGVADMKGGIVTLLATVEKAVSSGFKDICVIMNVDEELGSKTSRETFYKYAKESICCLSFEPGGSNGEVVISRKGIASMNLTVRGIKGHASRLEEGANAIVEASKKLVEIYSLNEKFSDLTANPTIVNGGEKSNITPDLCMVYFDVRFSDQKDLEKFKEKVFQICSFSSIKGTNCDLSLQERRPAMKPHPEILKALEEISKELRKEIKVQHSNGGADSAFFYQFDVPSIDGLGISGGRFHSEDEYAILSSFEPKIELSMALIKHFSNRR</sequence>
<dbReference type="Gene3D" id="3.30.70.360">
    <property type="match status" value="1"/>
</dbReference>
<dbReference type="CDD" id="cd03885">
    <property type="entry name" value="M20_CPDG2"/>
    <property type="match status" value="1"/>
</dbReference>
<reference evidence="5 6" key="2">
    <citation type="journal article" date="2009" name="Proc. Natl. Acad. Sci. U.S.A.">
        <title>On the chimeric nature, thermophilic origin, and phylogenetic placement of the Thermotogales.</title>
        <authorList>
            <person name="Zhaxybayeva O."/>
            <person name="Swithers K.S."/>
            <person name="Lapierre P."/>
            <person name="Fournier G.P."/>
            <person name="Bickhart D.M."/>
            <person name="DeBoy R.T."/>
            <person name="Nelson K.E."/>
            <person name="Nesbo C.L."/>
            <person name="Doolittle W.F."/>
            <person name="Gogarten J.P."/>
            <person name="Noll K.M."/>
        </authorList>
    </citation>
    <scope>NUCLEOTIDE SEQUENCE [LARGE SCALE GENOMIC DNA]</scope>
    <source>
        <strain evidence="6">ATCC BAA-301 / DSM 14385 / NBRC 107922 / TMO</strain>
    </source>
</reference>
<gene>
    <name evidence="5" type="ordered locus">Tlet_0267</name>
</gene>
<feature type="active site" description="Proton acceptor" evidence="3">
    <location>
        <position position="126"/>
    </location>
</feature>
<dbReference type="SUPFAM" id="SSF53187">
    <property type="entry name" value="Zn-dependent exopeptidases"/>
    <property type="match status" value="1"/>
</dbReference>
<dbReference type="Proteomes" id="UP000002016">
    <property type="component" value="Chromosome"/>
</dbReference>
<organism evidence="5 6">
    <name type="scientific">Pseudothermotoga lettingae (strain ATCC BAA-301 / DSM 14385 / NBRC 107922 / TMO)</name>
    <name type="common">Thermotoga lettingae</name>
    <dbReference type="NCBI Taxonomy" id="416591"/>
    <lineage>
        <taxon>Bacteria</taxon>
        <taxon>Thermotogati</taxon>
        <taxon>Thermotogota</taxon>
        <taxon>Thermotogae</taxon>
        <taxon>Thermotogales</taxon>
        <taxon>Thermotogaceae</taxon>
        <taxon>Pseudothermotoga</taxon>
    </lineage>
</organism>
<dbReference type="PANTHER" id="PTHR43808:SF9">
    <property type="entry name" value="BLL0789 PROTEIN"/>
    <property type="match status" value="1"/>
</dbReference>
<accession>A8F3V3</accession>
<evidence type="ECO:0000313" key="5">
    <source>
        <dbReference type="EMBL" id="ABV32837.1"/>
    </source>
</evidence>
<dbReference type="Pfam" id="PF01546">
    <property type="entry name" value="Peptidase_M20"/>
    <property type="match status" value="1"/>
</dbReference>
<keyword evidence="2" id="KW-0378">Hydrolase</keyword>
<dbReference type="eggNOG" id="COG0624">
    <property type="taxonomic scope" value="Bacteria"/>
</dbReference>
<evidence type="ECO:0000256" key="1">
    <source>
        <dbReference type="ARBA" id="ARBA00022723"/>
    </source>
</evidence>
<dbReference type="KEGG" id="tle:Tlet_0267"/>
<proteinExistence type="predicted"/>
<dbReference type="EMBL" id="CP000812">
    <property type="protein sequence ID" value="ABV32837.1"/>
    <property type="molecule type" value="Genomic_DNA"/>
</dbReference>
<dbReference type="InterPro" id="IPR002933">
    <property type="entry name" value="Peptidase_M20"/>
</dbReference>
<dbReference type="GO" id="GO:0016787">
    <property type="term" value="F:hydrolase activity"/>
    <property type="evidence" value="ECO:0007669"/>
    <property type="project" value="UniProtKB-KW"/>
</dbReference>
<protein>
    <submittedName>
        <fullName evidence="5">Peptidase dimerisation domain protein</fullName>
    </submittedName>
</protein>
<name>A8F3V3_PSELT</name>
<keyword evidence="6" id="KW-1185">Reference proteome</keyword>
<dbReference type="Pfam" id="PF07687">
    <property type="entry name" value="M20_dimer"/>
    <property type="match status" value="1"/>
</dbReference>
<dbReference type="AlphaFoldDB" id="A8F3V3"/>
<dbReference type="RefSeq" id="WP_012002318.1">
    <property type="nucleotide sequence ID" value="NC_009828.1"/>
</dbReference>
<keyword evidence="1" id="KW-0479">Metal-binding</keyword>
<dbReference type="PIRSF" id="PIRSF037238">
    <property type="entry name" value="Carboxypeptidase_G2"/>
    <property type="match status" value="1"/>
</dbReference>
<evidence type="ECO:0000256" key="3">
    <source>
        <dbReference type="PIRSR" id="PIRSR037238-1"/>
    </source>
</evidence>
<dbReference type="InterPro" id="IPR011650">
    <property type="entry name" value="Peptidase_M20_dimer"/>
</dbReference>
<dbReference type="InterPro" id="IPR050072">
    <property type="entry name" value="Peptidase_M20A"/>
</dbReference>
<dbReference type="HOGENOM" id="CLU_021802_7_1_0"/>
<evidence type="ECO:0000256" key="2">
    <source>
        <dbReference type="ARBA" id="ARBA00022801"/>
    </source>
</evidence>
<dbReference type="InterPro" id="IPR017150">
    <property type="entry name" value="Pept_M20_glutamate_carboxypep"/>
</dbReference>
<dbReference type="PANTHER" id="PTHR43808">
    <property type="entry name" value="ACETYLORNITHINE DEACETYLASE"/>
    <property type="match status" value="1"/>
</dbReference>
<dbReference type="Gene3D" id="3.40.630.10">
    <property type="entry name" value="Zn peptidases"/>
    <property type="match status" value="1"/>
</dbReference>
<feature type="domain" description="Peptidase M20 dimerisation" evidence="4">
    <location>
        <begin position="161"/>
        <end position="256"/>
    </location>
</feature>
<evidence type="ECO:0000259" key="4">
    <source>
        <dbReference type="Pfam" id="PF07687"/>
    </source>
</evidence>
<dbReference type="OrthoDB" id="9783294at2"/>
<dbReference type="InterPro" id="IPR036264">
    <property type="entry name" value="Bact_exopeptidase_dim_dom"/>
</dbReference>